<sequence>MFFCLAISILTCICHPGCAQTAKGTFLEEQASENQAMSGTSKYVDAENAINGAMFRSVKKWESGLSLNGVVLGYWTIKFDNGMYSWVYSDVESTGSYSCKGWNIIVAGSSQSKIHAEYNPHENLLIWDGKKYKRIEE</sequence>
<evidence type="ECO:0000256" key="1">
    <source>
        <dbReference type="SAM" id="SignalP"/>
    </source>
</evidence>
<organism evidence="2 3">
    <name type="scientific">Candidatus Scalindua brodae</name>
    <dbReference type="NCBI Taxonomy" id="237368"/>
    <lineage>
        <taxon>Bacteria</taxon>
        <taxon>Pseudomonadati</taxon>
        <taxon>Planctomycetota</taxon>
        <taxon>Candidatus Brocadiia</taxon>
        <taxon>Candidatus Brocadiales</taxon>
        <taxon>Candidatus Scalinduaceae</taxon>
        <taxon>Candidatus Scalindua</taxon>
    </lineage>
</organism>
<name>A0A0B0EGZ0_9BACT</name>
<protein>
    <submittedName>
        <fullName evidence="2">Uncharacterized protein</fullName>
    </submittedName>
</protein>
<gene>
    <name evidence="2" type="ORF">SCABRO_03006</name>
</gene>
<dbReference type="AlphaFoldDB" id="A0A0B0EGZ0"/>
<dbReference type="EMBL" id="JRYO01000213">
    <property type="protein sequence ID" value="KHE91326.1"/>
    <property type="molecule type" value="Genomic_DNA"/>
</dbReference>
<feature type="signal peptide" evidence="1">
    <location>
        <begin position="1"/>
        <end position="19"/>
    </location>
</feature>
<dbReference type="Proteomes" id="UP000030652">
    <property type="component" value="Unassembled WGS sequence"/>
</dbReference>
<accession>A0A0B0EGZ0</accession>
<reference evidence="2 3" key="1">
    <citation type="submission" date="2014-10" db="EMBL/GenBank/DDBJ databases">
        <title>Draft genome of anammox bacterium scalindua brodae, obtained using differential coverage binning of sequence data from two enrichment reactors.</title>
        <authorList>
            <person name="Speth D.R."/>
            <person name="Russ L."/>
            <person name="Kartal B."/>
            <person name="Op den Camp H.J."/>
            <person name="Dutilh B.E."/>
            <person name="Jetten M.S."/>
        </authorList>
    </citation>
    <scope>NUCLEOTIDE SEQUENCE [LARGE SCALE GENOMIC DNA]</scope>
    <source>
        <strain evidence="2">RU1</strain>
    </source>
</reference>
<evidence type="ECO:0000313" key="2">
    <source>
        <dbReference type="EMBL" id="KHE91326.1"/>
    </source>
</evidence>
<evidence type="ECO:0000313" key="3">
    <source>
        <dbReference type="Proteomes" id="UP000030652"/>
    </source>
</evidence>
<keyword evidence="1" id="KW-0732">Signal</keyword>
<feature type="chain" id="PRO_5002055106" evidence="1">
    <location>
        <begin position="20"/>
        <end position="137"/>
    </location>
</feature>
<comment type="caution">
    <text evidence="2">The sequence shown here is derived from an EMBL/GenBank/DDBJ whole genome shotgun (WGS) entry which is preliminary data.</text>
</comment>
<proteinExistence type="predicted"/>